<feature type="transmembrane region" description="Helical" evidence="6">
    <location>
        <begin position="45"/>
        <end position="67"/>
    </location>
</feature>
<protein>
    <submittedName>
        <fullName evidence="8">Membrane protein involved in the export of O-antigen, teichoic acid lipoteichoic acid</fullName>
    </submittedName>
</protein>
<keyword evidence="2" id="KW-1003">Cell membrane</keyword>
<dbReference type="PANTHER" id="PTHR30250:SF11">
    <property type="entry name" value="O-ANTIGEN TRANSPORTER-RELATED"/>
    <property type="match status" value="1"/>
</dbReference>
<dbReference type="EMBL" id="CABEEP010000001">
    <property type="protein sequence ID" value="VTQ61950.1"/>
    <property type="molecule type" value="Genomic_DNA"/>
</dbReference>
<evidence type="ECO:0000313" key="10">
    <source>
        <dbReference type="Proteomes" id="UP000352698"/>
    </source>
</evidence>
<accession>A0A1V8X9E9</accession>
<feature type="transmembrane region" description="Helical" evidence="6">
    <location>
        <begin position="441"/>
        <end position="461"/>
    </location>
</feature>
<dbReference type="AlphaFoldDB" id="A0A1V8X9E9"/>
<feature type="transmembrane region" description="Helical" evidence="6">
    <location>
        <begin position="12"/>
        <end position="33"/>
    </location>
</feature>
<reference evidence="8 10" key="2">
    <citation type="submission" date="2019-05" db="EMBL/GenBank/DDBJ databases">
        <authorList>
            <consortium name="Pathogen Informatics"/>
        </authorList>
    </citation>
    <scope>NUCLEOTIDE SEQUENCE [LARGE SCALE GENOMIC DNA]</scope>
    <source>
        <strain evidence="8 10">NCTC12204</strain>
    </source>
</reference>
<feature type="transmembrane region" description="Helical" evidence="6">
    <location>
        <begin position="87"/>
        <end position="109"/>
    </location>
</feature>
<evidence type="ECO:0000256" key="6">
    <source>
        <dbReference type="SAM" id="Phobius"/>
    </source>
</evidence>
<feature type="transmembrane region" description="Helical" evidence="6">
    <location>
        <begin position="358"/>
        <end position="381"/>
    </location>
</feature>
<keyword evidence="5 6" id="KW-0472">Membrane</keyword>
<evidence type="ECO:0000256" key="1">
    <source>
        <dbReference type="ARBA" id="ARBA00004651"/>
    </source>
</evidence>
<evidence type="ECO:0000313" key="7">
    <source>
        <dbReference type="EMBL" id="RBT70404.1"/>
    </source>
</evidence>
<dbReference type="GO" id="GO:0005886">
    <property type="term" value="C:plasma membrane"/>
    <property type="evidence" value="ECO:0007669"/>
    <property type="project" value="UniProtKB-SubCell"/>
</dbReference>
<feature type="transmembrane region" description="Helical" evidence="6">
    <location>
        <begin position="418"/>
        <end position="435"/>
    </location>
</feature>
<feature type="transmembrane region" description="Helical" evidence="6">
    <location>
        <begin position="296"/>
        <end position="319"/>
    </location>
</feature>
<keyword evidence="4 6" id="KW-1133">Transmembrane helix</keyword>
<evidence type="ECO:0000256" key="5">
    <source>
        <dbReference type="ARBA" id="ARBA00023136"/>
    </source>
</evidence>
<organism evidence="8 10">
    <name type="scientific">Enterococcus hirae</name>
    <dbReference type="NCBI Taxonomy" id="1354"/>
    <lineage>
        <taxon>Bacteria</taxon>
        <taxon>Bacillati</taxon>
        <taxon>Bacillota</taxon>
        <taxon>Bacilli</taxon>
        <taxon>Lactobacillales</taxon>
        <taxon>Enterococcaceae</taxon>
        <taxon>Enterococcus</taxon>
    </lineage>
</organism>
<dbReference type="RefSeq" id="WP_010738167.1">
    <property type="nucleotide sequence ID" value="NZ_AP027299.1"/>
</dbReference>
<feature type="transmembrane region" description="Helical" evidence="6">
    <location>
        <begin position="325"/>
        <end position="346"/>
    </location>
</feature>
<gene>
    <name evidence="7" type="ORF">EB03_00255</name>
    <name evidence="8" type="ORF">NCTC12204_00903</name>
</gene>
<name>A0A1V8X9E9_ENTHR</name>
<dbReference type="STRING" id="1354.A6P53_03700"/>
<dbReference type="Proteomes" id="UP000253498">
    <property type="component" value="Unassembled WGS sequence"/>
</dbReference>
<feature type="transmembrane region" description="Helical" evidence="6">
    <location>
        <begin position="150"/>
        <end position="167"/>
    </location>
</feature>
<feature type="transmembrane region" description="Helical" evidence="6">
    <location>
        <begin position="387"/>
        <end position="406"/>
    </location>
</feature>
<evidence type="ECO:0000313" key="9">
    <source>
        <dbReference type="Proteomes" id="UP000253498"/>
    </source>
</evidence>
<dbReference type="PANTHER" id="PTHR30250">
    <property type="entry name" value="PST FAMILY PREDICTED COLANIC ACID TRANSPORTER"/>
    <property type="match status" value="1"/>
</dbReference>
<comment type="subcellular location">
    <subcellularLocation>
        <location evidence="1">Cell membrane</location>
        <topology evidence="1">Multi-pass membrane protein</topology>
    </subcellularLocation>
</comment>
<evidence type="ECO:0000256" key="3">
    <source>
        <dbReference type="ARBA" id="ARBA00022692"/>
    </source>
</evidence>
<evidence type="ECO:0000256" key="2">
    <source>
        <dbReference type="ARBA" id="ARBA00022475"/>
    </source>
</evidence>
<reference evidence="7 9" key="1">
    <citation type="submission" date="2015-06" db="EMBL/GenBank/DDBJ databases">
        <title>The Genome Sequence of Enterococcus hirae 88EA1.</title>
        <authorList>
            <consortium name="The Broad Institute Genomics Platform"/>
            <consortium name="The Broad Institute Genome Sequencing Center for Infectious Disease"/>
            <person name="Earl A.M."/>
            <person name="Van Tyne D."/>
            <person name="Lebreton F."/>
            <person name="Saavedra J.T."/>
            <person name="Gilmore M.S."/>
            <person name="Manson McGuire A."/>
            <person name="Clock S."/>
            <person name="Crupain M."/>
            <person name="Rangan U."/>
            <person name="Young S."/>
            <person name="Abouelleil A."/>
            <person name="Cao P."/>
            <person name="Chapman S.B."/>
            <person name="Griggs A."/>
            <person name="Priest M."/>
            <person name="Shea T."/>
            <person name="Wortman J."/>
            <person name="Nusbaum C."/>
            <person name="Birren B."/>
        </authorList>
    </citation>
    <scope>NUCLEOTIDE SEQUENCE [LARGE SCALE GENOMIC DNA]</scope>
    <source>
        <strain evidence="7 9">88EA1</strain>
    </source>
</reference>
<evidence type="ECO:0000313" key="8">
    <source>
        <dbReference type="EMBL" id="VTQ61950.1"/>
    </source>
</evidence>
<feature type="transmembrane region" description="Helical" evidence="6">
    <location>
        <begin position="253"/>
        <end position="275"/>
    </location>
</feature>
<dbReference type="InterPro" id="IPR050833">
    <property type="entry name" value="Poly_Biosynth_Transport"/>
</dbReference>
<feature type="transmembrane region" description="Helical" evidence="6">
    <location>
        <begin position="115"/>
        <end position="138"/>
    </location>
</feature>
<proteinExistence type="predicted"/>
<sequence length="474" mass="54922">MNHKAKAVAKNLYYTVAANFATLGISVLLNLFVPKLLGVTEYSYWQLYVFYSSYVGFLHFGWIDGIYLKIGGEEYKDIDKRSLGSQFWYLAIFEFFVSIFVILWAYFFMPGEYQALILILTAVVSVVTIVKTFILYIFQSTNRIKEYAQLSRNDRYLYVVLIGIYFATGGREFYWLIIMDIISKLVITIWGMTRIKDMLQVKMIGLKELVPEILDNINIGSKLMLSSIASMLIMGTIRFFVQQQWSIQTFGKLSFTLSISNMFLTFINAVGIVMFPLLRRTNRDRLSSLFQTLRGVFVPLTYAILIFYIPAKIVLGMWLPEYEVSLRFMGILFPIVIYEGRMSLLINTYLKTLRKEKTILMVNVLTLTLSLLLSLFVIFIIGNLNLTVGLILASLAFRCNLAEFFLCRDMNIKIGAKMFLETCLTLLFIFSNLWFDGTYMSMVAYIVIYIIYLVIVHRGFLSDLKDLRYLVKDH</sequence>
<keyword evidence="3 6" id="KW-0812">Transmembrane</keyword>
<comment type="caution">
    <text evidence="8">The sequence shown here is derived from an EMBL/GenBank/DDBJ whole genome shotgun (WGS) entry which is preliminary data.</text>
</comment>
<dbReference type="Proteomes" id="UP000352698">
    <property type="component" value="Unassembled WGS sequence"/>
</dbReference>
<dbReference type="EMBL" id="LESJ01000002">
    <property type="protein sequence ID" value="RBT70404.1"/>
    <property type="molecule type" value="Genomic_DNA"/>
</dbReference>
<evidence type="ECO:0000256" key="4">
    <source>
        <dbReference type="ARBA" id="ARBA00022989"/>
    </source>
</evidence>